<keyword evidence="2" id="KW-0597">Phosphoprotein</keyword>
<keyword evidence="6" id="KW-0175">Coiled coil</keyword>
<accession>A0A7J5Y8W2</accession>
<dbReference type="SUPFAM" id="SSF46966">
    <property type="entry name" value="Spectrin repeat"/>
    <property type="match status" value="4"/>
</dbReference>
<keyword evidence="9" id="KW-1185">Reference proteome</keyword>
<name>A0A7J5Y8W2_DISMA</name>
<evidence type="ECO:0000313" key="8">
    <source>
        <dbReference type="EMBL" id="KAF3845583.1"/>
    </source>
</evidence>
<dbReference type="Pfam" id="PF00435">
    <property type="entry name" value="Spectrin"/>
    <property type="match status" value="1"/>
</dbReference>
<evidence type="ECO:0000256" key="3">
    <source>
        <dbReference type="ARBA" id="ARBA00022737"/>
    </source>
</evidence>
<protein>
    <submittedName>
        <fullName evidence="8">Uncharacterized protein</fullName>
    </submittedName>
</protein>
<dbReference type="PANTHER" id="PTHR14514:SF3">
    <property type="entry name" value="NESPRIN-1"/>
    <property type="match status" value="1"/>
</dbReference>
<comment type="subcellular location">
    <subcellularLocation>
        <location evidence="1">Nucleus membrane</location>
    </subcellularLocation>
</comment>
<keyword evidence="3" id="KW-0677">Repeat</keyword>
<dbReference type="InterPro" id="IPR018159">
    <property type="entry name" value="Spectrin/alpha-actinin"/>
</dbReference>
<dbReference type="FunFam" id="1.20.58.60:FF:000112">
    <property type="entry name" value="nesprin-1 isoform X4"/>
    <property type="match status" value="1"/>
</dbReference>
<organism evidence="8 9">
    <name type="scientific">Dissostichus mawsoni</name>
    <name type="common">Antarctic cod</name>
    <dbReference type="NCBI Taxonomy" id="36200"/>
    <lineage>
        <taxon>Eukaryota</taxon>
        <taxon>Metazoa</taxon>
        <taxon>Chordata</taxon>
        <taxon>Craniata</taxon>
        <taxon>Vertebrata</taxon>
        <taxon>Euteleostomi</taxon>
        <taxon>Actinopterygii</taxon>
        <taxon>Neopterygii</taxon>
        <taxon>Teleostei</taxon>
        <taxon>Neoteleostei</taxon>
        <taxon>Acanthomorphata</taxon>
        <taxon>Eupercaria</taxon>
        <taxon>Perciformes</taxon>
        <taxon>Notothenioidei</taxon>
        <taxon>Nototheniidae</taxon>
        <taxon>Dissostichus</taxon>
    </lineage>
</organism>
<dbReference type="SMART" id="SM00150">
    <property type="entry name" value="SPEC"/>
    <property type="match status" value="3"/>
</dbReference>
<feature type="coiled-coil region" evidence="6">
    <location>
        <begin position="25"/>
        <end position="52"/>
    </location>
</feature>
<evidence type="ECO:0000256" key="1">
    <source>
        <dbReference type="ARBA" id="ARBA00004126"/>
    </source>
</evidence>
<comment type="caution">
    <text evidence="8">The sequence shown here is derived from an EMBL/GenBank/DDBJ whole genome shotgun (WGS) entry which is preliminary data.</text>
</comment>
<dbReference type="Gene3D" id="1.20.58.60">
    <property type="match status" value="4"/>
</dbReference>
<dbReference type="GO" id="GO:0031965">
    <property type="term" value="C:nuclear membrane"/>
    <property type="evidence" value="ECO:0007669"/>
    <property type="project" value="UniProtKB-SubCell"/>
</dbReference>
<dbReference type="Proteomes" id="UP000518266">
    <property type="component" value="Unassembled WGS sequence"/>
</dbReference>
<dbReference type="AlphaFoldDB" id="A0A7J5Y8W2"/>
<feature type="coiled-coil region" evidence="6">
    <location>
        <begin position="469"/>
        <end position="537"/>
    </location>
</feature>
<feature type="compositionally biased region" description="Basic and acidic residues" evidence="7">
    <location>
        <begin position="215"/>
        <end position="229"/>
    </location>
</feature>
<feature type="region of interest" description="Disordered" evidence="7">
    <location>
        <begin position="215"/>
        <end position="236"/>
    </location>
</feature>
<evidence type="ECO:0000256" key="4">
    <source>
        <dbReference type="ARBA" id="ARBA00023136"/>
    </source>
</evidence>
<feature type="coiled-coil region" evidence="6">
    <location>
        <begin position="725"/>
        <end position="759"/>
    </location>
</feature>
<evidence type="ECO:0000256" key="7">
    <source>
        <dbReference type="SAM" id="MobiDB-lite"/>
    </source>
</evidence>
<feature type="region of interest" description="Disordered" evidence="7">
    <location>
        <begin position="374"/>
        <end position="394"/>
    </location>
</feature>
<evidence type="ECO:0000256" key="5">
    <source>
        <dbReference type="ARBA" id="ARBA00023242"/>
    </source>
</evidence>
<dbReference type="PANTHER" id="PTHR14514">
    <property type="entry name" value="PKA ANCHORING PROTEIN"/>
    <property type="match status" value="1"/>
</dbReference>
<sequence>MLKVRGVCEELQNRFPDSAVEKASKVSLQALQEQQELLVQDLERELSSLTLVRQYALSLLHDVEVPSPTTEQEELPSLKEIWAVQERMESLLTQSRLKRSQASQELRDREEVEKELSVVKSWIQESRELLLNPTPDIEALLQELESKYLDLYTILPSEILHAGRGLLALGAIEDQVLSREREIQKTREIKEDFSCRIHDISERLKAVSAKLKDKSPDVEHAKEEVKEPPLAKQLSDNISKLSETHRQTSRLADCRHNWIKRLCVPGRIQRDAGFHRTVVGEIRSLVRANIIWNSSVHLQEQIRMYQSVLRESRELHGDVESMAEKVELLSEVLQVEALSQQVCDLSRLSEELQQSMRGRLESLQDADKSMEALEDRGEGPAGGSGDGAGHITSPELGRQSLKEQLAQRQRLLADMEGLKQQVVAVQMCQSALRVPEEVMPSLNICRTALRLQQEASQLQHVAIQQCNILQEAVVQSEQYEQEVKDLQALIEEAHRVIQDRPIPTNNIQELQAQILHHEELAQKIKGYQEQIASLNSKSKMLAVKAKHATMLLPPLSGEGGVGGGGLYQRGVLPPDLPLPSPIPVIDASITKELYDPSFESVAHLEDLQRSWETLKNVTLLSEIQAVQLQIDSLQSSFTEDLSESADSEVADQLAMHSSLTVLAERMNNIHMKASGRQQILEDLLLEVEQKTKDLTELSLQSEGLLMEGGVREALVGRVRMLKGGLLELQRILQERQADIQTLEQEVQQVTEEVQLSESLLVSAGLQVEERSLLEENLSCLKERCSALGLALSRRCDTMRSRAQELTDYQTELQLLQTALIETKCQILQELSGSMDRAASQQLEVTHTHCGYNVCLIDLLETARDKMAAEQREFFQGLESHTVLTETFFRKVLPPPSETLVLEEALTEAQSVLKEAHSRGTWSRLLQDYQSLMVHLEEVEESIPAGGLVEETEERLTDRISLYQGLGSRLSEQQNRLQLVLDEGKVLLQTLCCPLLENQLSLLGERWTRTRTRVKREEKRLENMLLHWRRYQTDGADLSLWLHSALQRLDFWNSQAVSEPQELESIRDHLSSFLVFCKEVEGRSALKSSVLQEGNQLLRLKKVDTVLLRAELSRIDREWSELLTHIPNVQEKLHQIQMEKLARGTPSQS</sequence>
<reference evidence="8 9" key="1">
    <citation type="submission" date="2020-03" db="EMBL/GenBank/DDBJ databases">
        <title>Dissostichus mawsoni Genome sequencing and assembly.</title>
        <authorList>
            <person name="Park H."/>
        </authorList>
    </citation>
    <scope>NUCLEOTIDE SEQUENCE [LARGE SCALE GENOMIC DNA]</scope>
    <source>
        <strain evidence="8">DM0001</strain>
        <tissue evidence="8">Muscle</tissue>
    </source>
</reference>
<keyword evidence="4" id="KW-0472">Membrane</keyword>
<proteinExistence type="predicted"/>
<keyword evidence="5" id="KW-0539">Nucleus</keyword>
<dbReference type="InterPro" id="IPR002017">
    <property type="entry name" value="Spectrin_repeat"/>
</dbReference>
<dbReference type="EMBL" id="JAAKFY010000015">
    <property type="protein sequence ID" value="KAF3845583.1"/>
    <property type="molecule type" value="Genomic_DNA"/>
</dbReference>
<evidence type="ECO:0000256" key="6">
    <source>
        <dbReference type="SAM" id="Coils"/>
    </source>
</evidence>
<feature type="compositionally biased region" description="Gly residues" evidence="7">
    <location>
        <begin position="379"/>
        <end position="388"/>
    </location>
</feature>
<evidence type="ECO:0000313" key="9">
    <source>
        <dbReference type="Proteomes" id="UP000518266"/>
    </source>
</evidence>
<evidence type="ECO:0000256" key="2">
    <source>
        <dbReference type="ARBA" id="ARBA00022553"/>
    </source>
</evidence>
<dbReference type="OrthoDB" id="18853at2759"/>
<gene>
    <name evidence="8" type="ORF">F7725_008746</name>
</gene>